<sequence length="265" mass="29055">MSILNGVHSGFESSKISQPSTRRPLSSMQERKLVDYLDEQFLDLTRNYKKRSEASSNLQTLSSYIQANRRILALILQIPPIDPSTGLRIAYFLRLTGDALGSIPGYKLSSTSETVYSTLHDLIDFLDDIDQGWVAVLQGQVWDPEAAEGVDLILPITAPGSSVANGSSSSNKPYKSTPPSQTDIARLRSLLFSGESALEEWLTNERAEGNVGNMDEVDDISGMLQQMGLLDRFDSLFARTLDFLGGFGANVARNVVQPASEAMME</sequence>
<gene>
    <name evidence="2" type="ORF">M413DRAFT_59458</name>
</gene>
<proteinExistence type="predicted"/>
<evidence type="ECO:0000313" key="2">
    <source>
        <dbReference type="EMBL" id="KIM49696.1"/>
    </source>
</evidence>
<dbReference type="AlphaFoldDB" id="A0A0C3D0S8"/>
<evidence type="ECO:0000256" key="1">
    <source>
        <dbReference type="SAM" id="MobiDB-lite"/>
    </source>
</evidence>
<evidence type="ECO:0000313" key="3">
    <source>
        <dbReference type="Proteomes" id="UP000053424"/>
    </source>
</evidence>
<feature type="compositionally biased region" description="Polar residues" evidence="1">
    <location>
        <begin position="11"/>
        <end position="27"/>
    </location>
</feature>
<dbReference type="OrthoDB" id="2574879at2759"/>
<reference evidence="2 3" key="1">
    <citation type="submission" date="2014-04" db="EMBL/GenBank/DDBJ databases">
        <authorList>
            <consortium name="DOE Joint Genome Institute"/>
            <person name="Kuo A."/>
            <person name="Gay G."/>
            <person name="Dore J."/>
            <person name="Kohler A."/>
            <person name="Nagy L.G."/>
            <person name="Floudas D."/>
            <person name="Copeland A."/>
            <person name="Barry K.W."/>
            <person name="Cichocki N."/>
            <person name="Veneault-Fourrey C."/>
            <person name="LaButti K."/>
            <person name="Lindquist E.A."/>
            <person name="Lipzen A."/>
            <person name="Lundell T."/>
            <person name="Morin E."/>
            <person name="Murat C."/>
            <person name="Sun H."/>
            <person name="Tunlid A."/>
            <person name="Henrissat B."/>
            <person name="Grigoriev I.V."/>
            <person name="Hibbett D.S."/>
            <person name="Martin F."/>
            <person name="Nordberg H.P."/>
            <person name="Cantor M.N."/>
            <person name="Hua S.X."/>
        </authorList>
    </citation>
    <scope>NUCLEOTIDE SEQUENCE [LARGE SCALE GENOMIC DNA]</scope>
    <source>
        <strain evidence="3">h7</strain>
    </source>
</reference>
<name>A0A0C3D0S8_HEBCY</name>
<protein>
    <submittedName>
        <fullName evidence="2">Uncharacterized protein</fullName>
    </submittedName>
</protein>
<feature type="region of interest" description="Disordered" evidence="1">
    <location>
        <begin position="1"/>
        <end position="27"/>
    </location>
</feature>
<feature type="compositionally biased region" description="Polar residues" evidence="1">
    <location>
        <begin position="172"/>
        <end position="181"/>
    </location>
</feature>
<dbReference type="Proteomes" id="UP000053424">
    <property type="component" value="Unassembled WGS sequence"/>
</dbReference>
<organism evidence="2 3">
    <name type="scientific">Hebeloma cylindrosporum</name>
    <dbReference type="NCBI Taxonomy" id="76867"/>
    <lineage>
        <taxon>Eukaryota</taxon>
        <taxon>Fungi</taxon>
        <taxon>Dikarya</taxon>
        <taxon>Basidiomycota</taxon>
        <taxon>Agaricomycotina</taxon>
        <taxon>Agaricomycetes</taxon>
        <taxon>Agaricomycetidae</taxon>
        <taxon>Agaricales</taxon>
        <taxon>Agaricineae</taxon>
        <taxon>Hymenogastraceae</taxon>
        <taxon>Hebeloma</taxon>
    </lineage>
</organism>
<keyword evidence="3" id="KW-1185">Reference proteome</keyword>
<dbReference type="HOGENOM" id="CLU_071087_0_0_1"/>
<reference evidence="3" key="2">
    <citation type="submission" date="2015-01" db="EMBL/GenBank/DDBJ databases">
        <title>Evolutionary Origins and Diversification of the Mycorrhizal Mutualists.</title>
        <authorList>
            <consortium name="DOE Joint Genome Institute"/>
            <consortium name="Mycorrhizal Genomics Consortium"/>
            <person name="Kohler A."/>
            <person name="Kuo A."/>
            <person name="Nagy L.G."/>
            <person name="Floudas D."/>
            <person name="Copeland A."/>
            <person name="Barry K.W."/>
            <person name="Cichocki N."/>
            <person name="Veneault-Fourrey C."/>
            <person name="LaButti K."/>
            <person name="Lindquist E.A."/>
            <person name="Lipzen A."/>
            <person name="Lundell T."/>
            <person name="Morin E."/>
            <person name="Murat C."/>
            <person name="Riley R."/>
            <person name="Ohm R."/>
            <person name="Sun H."/>
            <person name="Tunlid A."/>
            <person name="Henrissat B."/>
            <person name="Grigoriev I.V."/>
            <person name="Hibbett D.S."/>
            <person name="Martin F."/>
        </authorList>
    </citation>
    <scope>NUCLEOTIDE SEQUENCE [LARGE SCALE GENOMIC DNA]</scope>
    <source>
        <strain evidence="3">h7</strain>
    </source>
</reference>
<feature type="compositionally biased region" description="Low complexity" evidence="1">
    <location>
        <begin position="162"/>
        <end position="171"/>
    </location>
</feature>
<dbReference type="EMBL" id="KN831768">
    <property type="protein sequence ID" value="KIM49696.1"/>
    <property type="molecule type" value="Genomic_DNA"/>
</dbReference>
<feature type="region of interest" description="Disordered" evidence="1">
    <location>
        <begin position="162"/>
        <end position="181"/>
    </location>
</feature>
<accession>A0A0C3D0S8</accession>